<proteinExistence type="predicted"/>
<dbReference type="EMBL" id="CM004388">
    <property type="protein sequence ID" value="OAY57010.1"/>
    <property type="molecule type" value="Genomic_DNA"/>
</dbReference>
<protein>
    <submittedName>
        <fullName evidence="1">Uncharacterized protein</fullName>
    </submittedName>
</protein>
<sequence>MNHVCSWPKCGVHCKHKAAVFLLMHCDFSLPILFVDERICIRLSWNSTGKGSDENVRFQIMMQTNAQFWAHIPFSWRTGSIVILKW</sequence>
<dbReference type="AlphaFoldDB" id="A0A2C9WDQ3"/>
<evidence type="ECO:0000313" key="1">
    <source>
        <dbReference type="EMBL" id="OAY57010.1"/>
    </source>
</evidence>
<reference evidence="1" key="1">
    <citation type="submission" date="2016-02" db="EMBL/GenBank/DDBJ databases">
        <title>WGS assembly of Manihot esculenta.</title>
        <authorList>
            <person name="Bredeson J.V."/>
            <person name="Prochnik S.E."/>
            <person name="Lyons J.B."/>
            <person name="Schmutz J."/>
            <person name="Grimwood J."/>
            <person name="Vrebalov J."/>
            <person name="Bart R.S."/>
            <person name="Amuge T."/>
            <person name="Ferguson M.E."/>
            <person name="Green R."/>
            <person name="Putnam N."/>
            <person name="Stites J."/>
            <person name="Rounsley S."/>
            <person name="Rokhsar D.S."/>
        </authorList>
    </citation>
    <scope>NUCLEOTIDE SEQUENCE [LARGE SCALE GENOMIC DNA]</scope>
    <source>
        <tissue evidence="1">Leaf</tissue>
    </source>
</reference>
<name>A0A2C9WDQ3_MANES</name>
<gene>
    <name evidence="1" type="ORF">MANES_02G063300</name>
</gene>
<accession>A0A2C9WDQ3</accession>
<organism evidence="1">
    <name type="scientific">Manihot esculenta</name>
    <name type="common">Cassava</name>
    <name type="synonym">Jatropha manihot</name>
    <dbReference type="NCBI Taxonomy" id="3983"/>
    <lineage>
        <taxon>Eukaryota</taxon>
        <taxon>Viridiplantae</taxon>
        <taxon>Streptophyta</taxon>
        <taxon>Embryophyta</taxon>
        <taxon>Tracheophyta</taxon>
        <taxon>Spermatophyta</taxon>
        <taxon>Magnoliopsida</taxon>
        <taxon>eudicotyledons</taxon>
        <taxon>Gunneridae</taxon>
        <taxon>Pentapetalae</taxon>
        <taxon>rosids</taxon>
        <taxon>fabids</taxon>
        <taxon>Malpighiales</taxon>
        <taxon>Euphorbiaceae</taxon>
        <taxon>Crotonoideae</taxon>
        <taxon>Manihoteae</taxon>
        <taxon>Manihot</taxon>
    </lineage>
</organism>